<gene>
    <name evidence="15" type="ORF">EJ05DRAFT_96636</name>
</gene>
<evidence type="ECO:0000256" key="9">
    <source>
        <dbReference type="ARBA" id="ARBA00023054"/>
    </source>
</evidence>
<reference evidence="15" key="1">
    <citation type="journal article" date="2020" name="Stud. Mycol.">
        <title>101 Dothideomycetes genomes: a test case for predicting lifestyles and emergence of pathogens.</title>
        <authorList>
            <person name="Haridas S."/>
            <person name="Albert R."/>
            <person name="Binder M."/>
            <person name="Bloem J."/>
            <person name="Labutti K."/>
            <person name="Salamov A."/>
            <person name="Andreopoulos B."/>
            <person name="Baker S."/>
            <person name="Barry K."/>
            <person name="Bills G."/>
            <person name="Bluhm B."/>
            <person name="Cannon C."/>
            <person name="Castanera R."/>
            <person name="Culley D."/>
            <person name="Daum C."/>
            <person name="Ezra D."/>
            <person name="Gonzalez J."/>
            <person name="Henrissat B."/>
            <person name="Kuo A."/>
            <person name="Liang C."/>
            <person name="Lipzen A."/>
            <person name="Lutzoni F."/>
            <person name="Magnuson J."/>
            <person name="Mondo S."/>
            <person name="Nolan M."/>
            <person name="Ohm R."/>
            <person name="Pangilinan J."/>
            <person name="Park H.-J."/>
            <person name="Ramirez L."/>
            <person name="Alfaro M."/>
            <person name="Sun H."/>
            <person name="Tritt A."/>
            <person name="Yoshinaga Y."/>
            <person name="Zwiers L.-H."/>
            <person name="Turgeon B."/>
            <person name="Goodwin S."/>
            <person name="Spatafora J."/>
            <person name="Crous P."/>
            <person name="Grigoriev I."/>
        </authorList>
    </citation>
    <scope>NUCLEOTIDE SEQUENCE</scope>
    <source>
        <strain evidence="15">CBS 121739</strain>
    </source>
</reference>
<evidence type="ECO:0000256" key="4">
    <source>
        <dbReference type="ARBA" id="ARBA00018116"/>
    </source>
</evidence>
<organism evidence="15 16">
    <name type="scientific">Pseudovirgaria hyperparasitica</name>
    <dbReference type="NCBI Taxonomy" id="470096"/>
    <lineage>
        <taxon>Eukaryota</taxon>
        <taxon>Fungi</taxon>
        <taxon>Dikarya</taxon>
        <taxon>Ascomycota</taxon>
        <taxon>Pezizomycotina</taxon>
        <taxon>Dothideomycetes</taxon>
        <taxon>Dothideomycetes incertae sedis</taxon>
        <taxon>Acrospermales</taxon>
        <taxon>Acrospermaceae</taxon>
        <taxon>Pseudovirgaria</taxon>
    </lineage>
</organism>
<evidence type="ECO:0000313" key="16">
    <source>
        <dbReference type="Proteomes" id="UP000799437"/>
    </source>
</evidence>
<keyword evidence="16" id="KW-1185">Reference proteome</keyword>
<dbReference type="OrthoDB" id="10261039at2759"/>
<keyword evidence="6 13" id="KW-0999">Mitochondrion inner membrane</keyword>
<keyword evidence="11 13" id="KW-0472">Membrane</keyword>
<dbReference type="RefSeq" id="XP_033598751.1">
    <property type="nucleotide sequence ID" value="XM_033750108.1"/>
</dbReference>
<dbReference type="EMBL" id="ML996576">
    <property type="protein sequence ID" value="KAF2756300.1"/>
    <property type="molecule type" value="Genomic_DNA"/>
</dbReference>
<feature type="compositionally biased region" description="Polar residues" evidence="14">
    <location>
        <begin position="204"/>
        <end position="214"/>
    </location>
</feature>
<evidence type="ECO:0000313" key="15">
    <source>
        <dbReference type="EMBL" id="KAF2756300.1"/>
    </source>
</evidence>
<evidence type="ECO:0000256" key="5">
    <source>
        <dbReference type="ARBA" id="ARBA00022692"/>
    </source>
</evidence>
<name>A0A6A6W2W5_9PEZI</name>
<dbReference type="GO" id="GO:0042407">
    <property type="term" value="P:cristae formation"/>
    <property type="evidence" value="ECO:0007669"/>
    <property type="project" value="TreeGrafter"/>
</dbReference>
<dbReference type="GeneID" id="54491162"/>
<sequence>MLRASIRRSQLAASKVTAAQWVPARYSQARYAIPGQRSFADSRKPDETVFPGSQSSKAADAPTPIAIDNNLTATVPSTLGDRPTVDPKATPTLGTGTAAVAPPPSPTPAASAVPPPPSALPAKKPRRWFRRFLLYSILLSVLGYGGGVYYSLHSDNFHDFFTEYVPFGEDAVGYFEEREFRRRFQGTAKNSPLHPQVRGENKVTIPSKSGTSARAVSDLGSAGRHTSALEENTPKPISGSAKPAQEAKAEKPTDSHSHDLLPKSQEAKVKTEAPTKKAVSEQAKAAAPSTPAALIDNISIKEGTEPAVQDLVKILNNIITVINADNASGKYSSTITQAKQDLGKVIEDITTLKAVEKKASDDKVKAAHAEFDDAAKNLVSRLESEMKEQETHFKEEYEAERERLAQSYNHRLEVELDSAQKVYEQRVKNELAEQSIALQRKFAESIRSHVEAERDGRLSKLNDLSNSVSELEKLTGAWNDVVDANLKTQHLVVAVEAVRASIEHAEKPTPFLSELAALKEVANDSPVVSAAIASINPTAYQRGIPTPAQIIDRFRRVASEVRKASLLPENAGVASHLASAVLSKVMFKKQGLPIGDDVESVLTRTEVLLEEGDLDGAAREMNGLNGWAKLLAKDWLSDTRKVLEVRQALDVMSTEARLQSLLVD</sequence>
<proteinExistence type="inferred from homology"/>
<dbReference type="GO" id="GO:0061617">
    <property type="term" value="C:MICOS complex"/>
    <property type="evidence" value="ECO:0007669"/>
    <property type="project" value="TreeGrafter"/>
</dbReference>
<evidence type="ECO:0000256" key="7">
    <source>
        <dbReference type="ARBA" id="ARBA00022946"/>
    </source>
</evidence>
<evidence type="ECO:0000256" key="14">
    <source>
        <dbReference type="SAM" id="MobiDB-lite"/>
    </source>
</evidence>
<evidence type="ECO:0000256" key="10">
    <source>
        <dbReference type="ARBA" id="ARBA00023128"/>
    </source>
</evidence>
<evidence type="ECO:0000256" key="3">
    <source>
        <dbReference type="ARBA" id="ARBA00011875"/>
    </source>
</evidence>
<evidence type="ECO:0000256" key="6">
    <source>
        <dbReference type="ARBA" id="ARBA00022792"/>
    </source>
</evidence>
<evidence type="ECO:0000256" key="11">
    <source>
        <dbReference type="ARBA" id="ARBA00023136"/>
    </source>
</evidence>
<keyword evidence="7" id="KW-0809">Transit peptide</keyword>
<feature type="compositionally biased region" description="Pro residues" evidence="14">
    <location>
        <begin position="101"/>
        <end position="119"/>
    </location>
</feature>
<evidence type="ECO:0000256" key="1">
    <source>
        <dbReference type="ARBA" id="ARBA00004434"/>
    </source>
</evidence>
<feature type="compositionally biased region" description="Low complexity" evidence="14">
    <location>
        <begin position="87"/>
        <end position="100"/>
    </location>
</feature>
<dbReference type="InterPro" id="IPR019133">
    <property type="entry name" value="MIC60"/>
</dbReference>
<comment type="subunit">
    <text evidence="3 13">Component of the mitochondrial contact site and cristae organizing system (MICOS) complex.</text>
</comment>
<comment type="subcellular location">
    <subcellularLocation>
        <location evidence="1 13">Mitochondrion inner membrane</location>
        <topology evidence="1 13">Single-pass membrane protein</topology>
    </subcellularLocation>
</comment>
<dbReference type="PANTHER" id="PTHR15415:SF7">
    <property type="entry name" value="MICOS COMPLEX SUBUNIT MIC60"/>
    <property type="match status" value="1"/>
</dbReference>
<keyword evidence="10 13" id="KW-0496">Mitochondrion</keyword>
<evidence type="ECO:0000256" key="13">
    <source>
        <dbReference type="RuleBase" id="RU363000"/>
    </source>
</evidence>
<feature type="region of interest" description="Disordered" evidence="14">
    <location>
        <begin position="186"/>
        <end position="285"/>
    </location>
</feature>
<dbReference type="Proteomes" id="UP000799437">
    <property type="component" value="Unassembled WGS sequence"/>
</dbReference>
<feature type="compositionally biased region" description="Basic and acidic residues" evidence="14">
    <location>
        <begin position="245"/>
        <end position="279"/>
    </location>
</feature>
<dbReference type="PANTHER" id="PTHR15415">
    <property type="entry name" value="MITOFILIN"/>
    <property type="match status" value="1"/>
</dbReference>
<evidence type="ECO:0000256" key="8">
    <source>
        <dbReference type="ARBA" id="ARBA00022989"/>
    </source>
</evidence>
<evidence type="ECO:0000256" key="12">
    <source>
        <dbReference type="ARBA" id="ARBA00025571"/>
    </source>
</evidence>
<protein>
    <recommendedName>
        <fullName evidence="4 13">MICOS complex subunit MIC60</fullName>
    </recommendedName>
    <alternativeName>
        <fullName evidence="13">Mitofilin</fullName>
    </alternativeName>
</protein>
<accession>A0A6A6W2W5</accession>
<dbReference type="Pfam" id="PF09731">
    <property type="entry name" value="Mitofilin"/>
    <property type="match status" value="2"/>
</dbReference>
<comment type="similarity">
    <text evidence="2 13">Belongs to the MICOS complex subunit Mic60 family.</text>
</comment>
<feature type="region of interest" description="Disordered" evidence="14">
    <location>
        <begin position="37"/>
        <end position="120"/>
    </location>
</feature>
<evidence type="ECO:0000256" key="2">
    <source>
        <dbReference type="ARBA" id="ARBA00010877"/>
    </source>
</evidence>
<comment type="function">
    <text evidence="12">Component of the MICOS complex, a large protein complex of the mitochondrial inner membrane that plays crucial roles in the maintenance of crista junctions, inner membrane architecture, and formation of contact sites to the outer membrane. Plays a role in keeping cristae membranes connected to the inner boundary membrane. Also promotes protein import via the mitochondrial intermembrane space assembly (MIA) pathway.</text>
</comment>
<keyword evidence="5 13" id="KW-0812">Transmembrane</keyword>
<dbReference type="AlphaFoldDB" id="A0A6A6W2W5"/>
<feature type="transmembrane region" description="Helical" evidence="13">
    <location>
        <begin position="132"/>
        <end position="152"/>
    </location>
</feature>
<keyword evidence="8 13" id="KW-1133">Transmembrane helix</keyword>
<keyword evidence="9" id="KW-0175">Coiled coil</keyword>